<dbReference type="Gene3D" id="2.40.30.10">
    <property type="entry name" value="Translation factors"/>
    <property type="match status" value="1"/>
</dbReference>
<feature type="binding site" evidence="13">
    <location>
        <position position="117"/>
    </location>
    <ligand>
        <name>FAD</name>
        <dbReference type="ChEBI" id="CHEBI:57692"/>
    </ligand>
</feature>
<evidence type="ECO:0000313" key="18">
    <source>
        <dbReference type="EMBL" id="JAC78530.1"/>
    </source>
</evidence>
<evidence type="ECO:0000313" key="17">
    <source>
        <dbReference type="EMBL" id="JAC67779.1"/>
    </source>
</evidence>
<keyword evidence="10 14" id="KW-0520">NAD</keyword>
<proteinExistence type="inferred from homology"/>
<organism evidence="18">
    <name type="scientific">Tetraselmis sp. GSL018</name>
    <dbReference type="NCBI Taxonomy" id="582737"/>
    <lineage>
        <taxon>Eukaryota</taxon>
        <taxon>Viridiplantae</taxon>
        <taxon>Chlorophyta</taxon>
        <taxon>core chlorophytes</taxon>
        <taxon>Chlorodendrophyceae</taxon>
        <taxon>Chlorodendrales</taxon>
        <taxon>Chlorodendraceae</taxon>
        <taxon>Tetraselmis</taxon>
    </lineage>
</organism>
<dbReference type="PANTHER" id="PTHR19370">
    <property type="entry name" value="NADH-CYTOCHROME B5 REDUCTASE"/>
    <property type="match status" value="1"/>
</dbReference>
<comment type="catalytic activity">
    <reaction evidence="14">
        <text>2 Fe(III)-[cytochrome b5] + NADH = 2 Fe(II)-[cytochrome b5] + NAD(+) + H(+)</text>
        <dbReference type="Rhea" id="RHEA:46680"/>
        <dbReference type="Rhea" id="RHEA-COMP:10438"/>
        <dbReference type="Rhea" id="RHEA-COMP:10439"/>
        <dbReference type="ChEBI" id="CHEBI:15378"/>
        <dbReference type="ChEBI" id="CHEBI:29033"/>
        <dbReference type="ChEBI" id="CHEBI:29034"/>
        <dbReference type="ChEBI" id="CHEBI:57540"/>
        <dbReference type="ChEBI" id="CHEBI:57945"/>
        <dbReference type="EC" id="1.6.2.2"/>
    </reaction>
</comment>
<dbReference type="InterPro" id="IPR017938">
    <property type="entry name" value="Riboflavin_synthase-like_b-brl"/>
</dbReference>
<feature type="binding site" evidence="13">
    <location>
        <position position="116"/>
    </location>
    <ligand>
        <name>FAD</name>
        <dbReference type="ChEBI" id="CHEBI:57692"/>
    </ligand>
</feature>
<dbReference type="GO" id="GO:0022900">
    <property type="term" value="P:electron transport chain"/>
    <property type="evidence" value="ECO:0007669"/>
    <property type="project" value="TreeGrafter"/>
</dbReference>
<keyword evidence="5 15" id="KW-0812">Transmembrane</keyword>
<dbReference type="PANTHER" id="PTHR19370:SF184">
    <property type="entry name" value="NADH-CYTOCHROME B5 REDUCTASE-LIKE"/>
    <property type="match status" value="1"/>
</dbReference>
<feature type="binding site" evidence="13">
    <location>
        <position position="132"/>
    </location>
    <ligand>
        <name>FAD</name>
        <dbReference type="ChEBI" id="CHEBI:57692"/>
    </ligand>
</feature>
<dbReference type="SUPFAM" id="SSF63380">
    <property type="entry name" value="Riboflavin synthase domain-like"/>
    <property type="match status" value="1"/>
</dbReference>
<evidence type="ECO:0000256" key="3">
    <source>
        <dbReference type="ARBA" id="ARBA00006105"/>
    </source>
</evidence>
<protein>
    <recommendedName>
        <fullName evidence="14">NADH-cytochrome b5 reductase</fullName>
        <ecNumber evidence="14">1.6.2.2</ecNumber>
    </recommendedName>
</protein>
<evidence type="ECO:0000256" key="5">
    <source>
        <dbReference type="ARBA" id="ARBA00022692"/>
    </source>
</evidence>
<dbReference type="InterPro" id="IPR039261">
    <property type="entry name" value="FNR_nucleotide-bd"/>
</dbReference>
<dbReference type="PRINTS" id="PR00406">
    <property type="entry name" value="CYTB5RDTASE"/>
</dbReference>
<evidence type="ECO:0000256" key="10">
    <source>
        <dbReference type="ARBA" id="ARBA00023027"/>
    </source>
</evidence>
<keyword evidence="11" id="KW-0496">Mitochondrion</keyword>
<evidence type="ECO:0000256" key="7">
    <source>
        <dbReference type="ARBA" id="ARBA00022827"/>
    </source>
</evidence>
<evidence type="ECO:0000256" key="15">
    <source>
        <dbReference type="SAM" id="Phobius"/>
    </source>
</evidence>
<keyword evidence="12 15" id="KW-0472">Membrane</keyword>
<evidence type="ECO:0000256" key="1">
    <source>
        <dbReference type="ARBA" id="ARBA00001974"/>
    </source>
</evidence>
<keyword evidence="4 13" id="KW-0285">Flavoprotein</keyword>
<feature type="binding site" evidence="13">
    <location>
        <position position="183"/>
    </location>
    <ligand>
        <name>FAD</name>
        <dbReference type="ChEBI" id="CHEBI:57692"/>
    </ligand>
</feature>
<evidence type="ECO:0000259" key="16">
    <source>
        <dbReference type="PROSITE" id="PS51384"/>
    </source>
</evidence>
<dbReference type="InterPro" id="IPR017927">
    <property type="entry name" value="FAD-bd_FR_type"/>
</dbReference>
<feature type="binding site" evidence="13">
    <location>
        <position position="115"/>
    </location>
    <ligand>
        <name>FAD</name>
        <dbReference type="ChEBI" id="CHEBI:57692"/>
    </ligand>
</feature>
<evidence type="ECO:0000256" key="6">
    <source>
        <dbReference type="ARBA" id="ARBA00022787"/>
    </source>
</evidence>
<keyword evidence="7 13" id="KW-0274">FAD</keyword>
<dbReference type="GO" id="GO:0090524">
    <property type="term" value="F:cytochrome-b5 reductase activity, acting on NADH"/>
    <property type="evidence" value="ECO:0007669"/>
    <property type="project" value="UniProtKB-EC"/>
</dbReference>
<evidence type="ECO:0000256" key="13">
    <source>
        <dbReference type="PIRSR" id="PIRSR601834-1"/>
    </source>
</evidence>
<comment type="subcellular location">
    <subcellularLocation>
        <location evidence="2">Mitochondrion outer membrane</location>
    </subcellularLocation>
</comment>
<evidence type="ECO:0000256" key="12">
    <source>
        <dbReference type="ARBA" id="ARBA00023136"/>
    </source>
</evidence>
<comment type="cofactor">
    <cofactor evidence="1 13 14">
        <name>FAD</name>
        <dbReference type="ChEBI" id="CHEBI:57692"/>
    </cofactor>
</comment>
<dbReference type="GO" id="GO:0005741">
    <property type="term" value="C:mitochondrial outer membrane"/>
    <property type="evidence" value="ECO:0007669"/>
    <property type="project" value="UniProtKB-SubCell"/>
</dbReference>
<dbReference type="PROSITE" id="PS51384">
    <property type="entry name" value="FAD_FR"/>
    <property type="match status" value="1"/>
</dbReference>
<feature type="binding site" evidence="13">
    <location>
        <position position="141"/>
    </location>
    <ligand>
        <name>FAD</name>
        <dbReference type="ChEBI" id="CHEBI:57692"/>
    </ligand>
</feature>
<feature type="binding site" evidence="13">
    <location>
        <position position="134"/>
    </location>
    <ligand>
        <name>FAD</name>
        <dbReference type="ChEBI" id="CHEBI:57692"/>
    </ligand>
</feature>
<dbReference type="Pfam" id="PF00175">
    <property type="entry name" value="NAD_binding_1"/>
    <property type="match status" value="1"/>
</dbReference>
<gene>
    <name evidence="17" type="ORF">TSPGSL018_10254</name>
    <name evidence="18" type="ORF">TSPGSL018_14884</name>
</gene>
<dbReference type="CDD" id="cd06183">
    <property type="entry name" value="cyt_b5_reduct_like"/>
    <property type="match status" value="1"/>
</dbReference>
<evidence type="ECO:0000256" key="4">
    <source>
        <dbReference type="ARBA" id="ARBA00022630"/>
    </source>
</evidence>
<dbReference type="SUPFAM" id="SSF52343">
    <property type="entry name" value="Ferredoxin reductase-like, C-terminal NADP-linked domain"/>
    <property type="match status" value="1"/>
</dbReference>
<evidence type="ECO:0000256" key="2">
    <source>
        <dbReference type="ARBA" id="ARBA00004294"/>
    </source>
</evidence>
<dbReference type="EMBL" id="GBEZ01018683">
    <property type="protein sequence ID" value="JAC67779.1"/>
    <property type="molecule type" value="Transcribed_RNA"/>
</dbReference>
<dbReference type="InterPro" id="IPR008333">
    <property type="entry name" value="Cbr1-like_FAD-bd_dom"/>
</dbReference>
<dbReference type="InterPro" id="IPR001433">
    <property type="entry name" value="OxRdtase_FAD/NAD-bd"/>
</dbReference>
<evidence type="ECO:0000256" key="9">
    <source>
        <dbReference type="ARBA" id="ARBA00023002"/>
    </source>
</evidence>
<accession>A0A061S6L3</accession>
<dbReference type="AlphaFoldDB" id="A0A061S6L3"/>
<dbReference type="EMBL" id="GBEZ01006892">
    <property type="protein sequence ID" value="JAC78530.1"/>
    <property type="molecule type" value="Transcribed_RNA"/>
</dbReference>
<evidence type="ECO:0000256" key="11">
    <source>
        <dbReference type="ARBA" id="ARBA00023128"/>
    </source>
</evidence>
<evidence type="ECO:0000256" key="14">
    <source>
        <dbReference type="RuleBase" id="RU361226"/>
    </source>
</evidence>
<dbReference type="Gene3D" id="3.40.50.80">
    <property type="entry name" value="Nucleotide-binding domain of ferredoxin-NADP reductase (FNR) module"/>
    <property type="match status" value="1"/>
</dbReference>
<keyword evidence="9 14" id="KW-0560">Oxidoreductase</keyword>
<comment type="similarity">
    <text evidence="3 14">Belongs to the flavoprotein pyridine nucleotide cytochrome reductase family.</text>
</comment>
<feature type="transmembrane region" description="Helical" evidence="15">
    <location>
        <begin position="27"/>
        <end position="47"/>
    </location>
</feature>
<dbReference type="FunFam" id="2.40.30.10:FF:000032">
    <property type="entry name" value="NADH-cytochrome b5 reductase"/>
    <property type="match status" value="1"/>
</dbReference>
<dbReference type="InterPro" id="IPR001709">
    <property type="entry name" value="Flavoprot_Pyr_Nucl_cyt_Rdtase"/>
</dbReference>
<dbReference type="FunFam" id="3.40.50.80:FF:000019">
    <property type="entry name" value="NADH-cytochrome b5 reductase"/>
    <property type="match status" value="1"/>
</dbReference>
<reference evidence="18" key="1">
    <citation type="submission" date="2014-05" db="EMBL/GenBank/DDBJ databases">
        <title>The transcriptome of the halophilic microalga Tetraselmis sp. GSL018 isolated from the Great Salt Lake, Utah.</title>
        <authorList>
            <person name="Jinkerson R.E."/>
            <person name="D'Adamo S."/>
            <person name="Posewitz M.C."/>
        </authorList>
    </citation>
    <scope>NUCLEOTIDE SEQUENCE</scope>
    <source>
        <strain evidence="18">GSL018</strain>
    </source>
</reference>
<sequence length="298" mass="32814">MTGNIDFQSLLDFTGLSAWEQFIWDNAPALAAALAGLFLVPFVLGYLPGLGFPGSKAFLKPDTFQDLELVERRELNHNTRWFRFALPHPEQPVGLPVGQHISLRVFGEDGKEISRPYTPVSGEDQLGFVDFVIKIYPKGEMTPLLDALKVGDKVGFRGPKGRMEYRRNMKRAIGMIAGGTGITPMYQVAKAALADPHDNTVMSLIFANVTAGDILLRDELDELAAAHPDRLSVFYVLNECPPGWTGGSGFVSEAMIRERLPAPADDVAVWRCGPPAMNAAVRRHLDAVGYPRDAQFQF</sequence>
<keyword evidence="6" id="KW-1000">Mitochondrion outer membrane</keyword>
<evidence type="ECO:0000256" key="8">
    <source>
        <dbReference type="ARBA" id="ARBA00022989"/>
    </source>
</evidence>
<feature type="domain" description="FAD-binding FR-type" evidence="16">
    <location>
        <begin position="62"/>
        <end position="166"/>
    </location>
</feature>
<dbReference type="PRINTS" id="PR00371">
    <property type="entry name" value="FPNCR"/>
</dbReference>
<keyword evidence="8 15" id="KW-1133">Transmembrane helix</keyword>
<dbReference type="InterPro" id="IPR001834">
    <property type="entry name" value="CBR-like"/>
</dbReference>
<name>A0A061S6L3_9CHLO</name>
<dbReference type="Pfam" id="PF00970">
    <property type="entry name" value="FAD_binding_6"/>
    <property type="match status" value="1"/>
</dbReference>
<dbReference type="EC" id="1.6.2.2" evidence="14"/>